<evidence type="ECO:0000313" key="2">
    <source>
        <dbReference type="Proteomes" id="UP000663722"/>
    </source>
</evidence>
<accession>A0A975GNB6</accession>
<keyword evidence="2" id="KW-1185">Reference proteome</keyword>
<dbReference type="Proteomes" id="UP000663722">
    <property type="component" value="Chromosome"/>
</dbReference>
<gene>
    <name evidence="1" type="ORF">dnm_038280</name>
</gene>
<dbReference type="KEGG" id="dmm:dnm_038280"/>
<dbReference type="EMBL" id="CP061800">
    <property type="protein sequence ID" value="QTA87791.1"/>
    <property type="molecule type" value="Genomic_DNA"/>
</dbReference>
<dbReference type="AlphaFoldDB" id="A0A975GNB6"/>
<protein>
    <submittedName>
        <fullName evidence="1">Uncharacterized protein</fullName>
    </submittedName>
</protein>
<reference evidence="1" key="1">
    <citation type="journal article" date="2021" name="Microb. Physiol.">
        <title>Proteogenomic Insights into the Physiology of Marine, Sulfate-Reducing, Filamentous Desulfonema limicola and Desulfonema magnum.</title>
        <authorList>
            <person name="Schnaars V."/>
            <person name="Wohlbrand L."/>
            <person name="Scheve S."/>
            <person name="Hinrichs C."/>
            <person name="Reinhardt R."/>
            <person name="Rabus R."/>
        </authorList>
    </citation>
    <scope>NUCLEOTIDE SEQUENCE</scope>
    <source>
        <strain evidence="1">4be13</strain>
    </source>
</reference>
<evidence type="ECO:0000313" key="1">
    <source>
        <dbReference type="EMBL" id="QTA87791.1"/>
    </source>
</evidence>
<name>A0A975GNB6_9BACT</name>
<organism evidence="1 2">
    <name type="scientific">Desulfonema magnum</name>
    <dbReference type="NCBI Taxonomy" id="45655"/>
    <lineage>
        <taxon>Bacteria</taxon>
        <taxon>Pseudomonadati</taxon>
        <taxon>Thermodesulfobacteriota</taxon>
        <taxon>Desulfobacteria</taxon>
        <taxon>Desulfobacterales</taxon>
        <taxon>Desulfococcaceae</taxon>
        <taxon>Desulfonema</taxon>
    </lineage>
</organism>
<proteinExistence type="predicted"/>
<sequence>MKISLFAVMFLPDAVSPFDRLRERRVVNAPDRCGTKSGQIKISDSDSMGLLSQRTSSISNLLT</sequence>